<dbReference type="PANTHER" id="PTHR34039">
    <property type="entry name" value="UPF0102 PROTEIN YRAN"/>
    <property type="match status" value="1"/>
</dbReference>
<dbReference type="Proteomes" id="UP000886740">
    <property type="component" value="Unassembled WGS sequence"/>
</dbReference>
<dbReference type="SUPFAM" id="SSF52980">
    <property type="entry name" value="Restriction endonuclease-like"/>
    <property type="match status" value="1"/>
</dbReference>
<comment type="similarity">
    <text evidence="1 2">Belongs to the UPF0102 family.</text>
</comment>
<name>A0A9D1X6X5_9BACT</name>
<proteinExistence type="inferred from homology"/>
<evidence type="ECO:0000313" key="4">
    <source>
        <dbReference type="Proteomes" id="UP000886740"/>
    </source>
</evidence>
<dbReference type="HAMAP" id="MF_00048">
    <property type="entry name" value="UPF0102"/>
    <property type="match status" value="1"/>
</dbReference>
<protein>
    <recommendedName>
        <fullName evidence="2">UPF0102 protein H9977_01100</fullName>
    </recommendedName>
</protein>
<reference evidence="3" key="1">
    <citation type="journal article" date="2021" name="PeerJ">
        <title>Extensive microbial diversity within the chicken gut microbiome revealed by metagenomics and culture.</title>
        <authorList>
            <person name="Gilroy R."/>
            <person name="Ravi A."/>
            <person name="Getino M."/>
            <person name="Pursley I."/>
            <person name="Horton D.L."/>
            <person name="Alikhan N.F."/>
            <person name="Baker D."/>
            <person name="Gharbi K."/>
            <person name="Hall N."/>
            <person name="Watson M."/>
            <person name="Adriaenssens E.M."/>
            <person name="Foster-Nyarko E."/>
            <person name="Jarju S."/>
            <person name="Secka A."/>
            <person name="Antonio M."/>
            <person name="Oren A."/>
            <person name="Chaudhuri R.R."/>
            <person name="La Ragione R."/>
            <person name="Hildebrand F."/>
            <person name="Pallen M.J."/>
        </authorList>
    </citation>
    <scope>NUCLEOTIDE SEQUENCE</scope>
    <source>
        <strain evidence="3">ChiGjej6B6-14162</strain>
    </source>
</reference>
<comment type="caution">
    <text evidence="3">The sequence shown here is derived from an EMBL/GenBank/DDBJ whole genome shotgun (WGS) entry which is preliminary data.</text>
</comment>
<dbReference type="AlphaFoldDB" id="A0A9D1X6X5"/>
<dbReference type="GO" id="GO:0003676">
    <property type="term" value="F:nucleic acid binding"/>
    <property type="evidence" value="ECO:0007669"/>
    <property type="project" value="InterPro"/>
</dbReference>
<dbReference type="Pfam" id="PF02021">
    <property type="entry name" value="UPF0102"/>
    <property type="match status" value="1"/>
</dbReference>
<evidence type="ECO:0000256" key="1">
    <source>
        <dbReference type="ARBA" id="ARBA00006738"/>
    </source>
</evidence>
<dbReference type="CDD" id="cd20736">
    <property type="entry name" value="PoNe_Nuclease"/>
    <property type="match status" value="1"/>
</dbReference>
<sequence length="123" mass="14629">METEKKTEIGREGEREARAYLEKREYNILHTNWRWHHYELDIVAEKEGELVVVEVKTRDYESLLSPEEAVDRKKIRRIVAAADAYVRHYNLDLPVRFDIVTVIRQEGRMTLDHIEDAFMAPCN</sequence>
<accession>A0A9D1X6X5</accession>
<reference evidence="3" key="2">
    <citation type="submission" date="2021-04" db="EMBL/GenBank/DDBJ databases">
        <authorList>
            <person name="Gilroy R."/>
        </authorList>
    </citation>
    <scope>NUCLEOTIDE SEQUENCE</scope>
    <source>
        <strain evidence="3">ChiGjej6B6-14162</strain>
    </source>
</reference>
<evidence type="ECO:0000313" key="3">
    <source>
        <dbReference type="EMBL" id="HIX73642.1"/>
    </source>
</evidence>
<dbReference type="InterPro" id="IPR011335">
    <property type="entry name" value="Restrct_endonuc-II-like"/>
</dbReference>
<gene>
    <name evidence="3" type="ORF">H9977_01100</name>
</gene>
<dbReference type="InterPro" id="IPR011856">
    <property type="entry name" value="tRNA_endonuc-like_dom_sf"/>
</dbReference>
<dbReference type="InterPro" id="IPR003509">
    <property type="entry name" value="UPF0102_YraN-like"/>
</dbReference>
<dbReference type="EMBL" id="DXEL01000011">
    <property type="protein sequence ID" value="HIX73642.1"/>
    <property type="molecule type" value="Genomic_DNA"/>
</dbReference>
<evidence type="ECO:0000256" key="2">
    <source>
        <dbReference type="HAMAP-Rule" id="MF_00048"/>
    </source>
</evidence>
<dbReference type="Gene3D" id="3.40.1350.10">
    <property type="match status" value="1"/>
</dbReference>
<organism evidence="3 4">
    <name type="scientific">Candidatus Parabacteroides intestinipullorum</name>
    <dbReference type="NCBI Taxonomy" id="2838723"/>
    <lineage>
        <taxon>Bacteria</taxon>
        <taxon>Pseudomonadati</taxon>
        <taxon>Bacteroidota</taxon>
        <taxon>Bacteroidia</taxon>
        <taxon>Bacteroidales</taxon>
        <taxon>Tannerellaceae</taxon>
        <taxon>Parabacteroides</taxon>
    </lineage>
</organism>
<dbReference type="PANTHER" id="PTHR34039:SF1">
    <property type="entry name" value="UPF0102 PROTEIN YRAN"/>
    <property type="match status" value="1"/>
</dbReference>